<keyword evidence="15" id="KW-1185">Reference proteome</keyword>
<evidence type="ECO:0000256" key="8">
    <source>
        <dbReference type="ARBA" id="ARBA00023034"/>
    </source>
</evidence>
<dbReference type="SUPFAM" id="SSF82866">
    <property type="entry name" value="Multidrug efflux transporter AcrB transmembrane domain"/>
    <property type="match status" value="1"/>
</dbReference>
<dbReference type="AlphaFoldDB" id="A0AAJ0GD42"/>
<feature type="transmembrane region" description="Helical" evidence="12">
    <location>
        <begin position="295"/>
        <end position="319"/>
    </location>
</feature>
<feature type="compositionally biased region" description="Low complexity" evidence="11">
    <location>
        <begin position="1147"/>
        <end position="1158"/>
    </location>
</feature>
<name>A0AAJ0GD42_9PEZI</name>
<dbReference type="GO" id="GO:0000139">
    <property type="term" value="C:Golgi membrane"/>
    <property type="evidence" value="ECO:0007669"/>
    <property type="project" value="UniProtKB-SubCell"/>
</dbReference>
<feature type="transmembrane region" description="Helical" evidence="12">
    <location>
        <begin position="266"/>
        <end position="283"/>
    </location>
</feature>
<reference evidence="14" key="1">
    <citation type="submission" date="2023-04" db="EMBL/GenBank/DDBJ databases">
        <title>Black Yeasts Isolated from many extreme environments.</title>
        <authorList>
            <person name="Coleine C."/>
            <person name="Stajich J.E."/>
            <person name="Selbmann L."/>
        </authorList>
    </citation>
    <scope>NUCLEOTIDE SEQUENCE</scope>
    <source>
        <strain evidence="14">CCFEE 5312</strain>
    </source>
</reference>
<dbReference type="Pfam" id="PF12349">
    <property type="entry name" value="Sterol-sensing"/>
    <property type="match status" value="1"/>
</dbReference>
<dbReference type="InterPro" id="IPR036322">
    <property type="entry name" value="WD40_repeat_dom_sf"/>
</dbReference>
<sequence>MLWYLLYPLRGTTQPPRLSANHPIRRGFYRHGRTTAQHWLVAMLVSIAVAMGFSYPTILLAENPTAGFARFPHHVWTTAKPLDGDPSRAEVEMRQVWVHGSHMKALEKDVLINALDIQQTLVGGEPLTSIVPSLNDKLRSSTLDWGFHSPLMYWNNSHEMIENDIDVLKTINEKARSTSSSLNVALRPASVFAGKKFQQSKLVAADALVITLMNKVQDGIGAQWRNRMTSLSTSCKGCTLFPPDGHVTRNRVYEFSIVPLSPKENFALSIAYCFMALYVLLSLRRLKAFHSRFGLVVTAITQMTFSILASFTICGMLNINLSMVPQNAYPFVVLVLGIENMFRIINAVETYSPTMATELRIANALGDVGPVSVATAAQNLAILSLLSRLVSPGVAAFCVFACIAAIFDAFFLLTFFVAVLNVDIRRFELQDALARANQSRQRRKPSPAYQHTWFDALVRGRLPFSTRMAGTAVTTAFVLVLNRHFFEPKDRPTSLRHLLQLIKNGPPMLDEFDTFAPPPMNASLTPGQWMRMQDFDTAKEVMRLAKPGADSFVVRVFAPLVVVLRNADRTDMDEEEAWSTALHSFAVHHFYPVAVVVVFGVAFVAVLMNFLLYTEHEDEPSIDGDEEQDAVKVATIALPHKLDIVKMFTSQRGSLVTAALDRTISITTLDASHRAQRIVSLSTKTLPTMHWPIHTMAIDDSCEWIACHCADDQIMIYCCAQEAFIDSPITYPDDNPSVLFRFVRLPSPEGSQLHFMVLTSGGRLATVNIDTKLSTVKRLESSSLLGAAVQEMSSQGRRLVVFTDQASIMAYSWTSGEWVQSVSQTLPVRTLYGRMTGAVRLEHTTELGPDICAVITSREVLFVDAQSFATFSRVHAEEHDGTINGIMLGQTTQCASCGSSAVRSIALVSEGASEEECTVSTLACKDAVLCLKTGDAACHSFERAQRTKQKIENAGAWSIVNSQAVLGLRKPGHQLINGIASSDCSTVRSRRTMRSKLQPDEGDAWEAFKLSVDGELETVQVSANDNLSSEQGNALYVSNAGPALAVDGQTIAVAFGNTVKIVTTTRRGSKVRRATGRTFERPLPEALVDPGGPPILRQPSLSSGSKFCLCVAVVQSLVALSGQPELRTTEVAAEKVTQTKTTNTALESTSTREGTTETAEQRPYWF</sequence>
<evidence type="ECO:0000256" key="3">
    <source>
        <dbReference type="ARBA" id="ARBA00022574"/>
    </source>
</evidence>
<dbReference type="PROSITE" id="PS50156">
    <property type="entry name" value="SSD"/>
    <property type="match status" value="1"/>
</dbReference>
<dbReference type="GO" id="GO:0032936">
    <property type="term" value="C:SREBP-SCAP complex"/>
    <property type="evidence" value="ECO:0007669"/>
    <property type="project" value="TreeGrafter"/>
</dbReference>
<organism evidence="14 15">
    <name type="scientific">Extremus antarcticus</name>
    <dbReference type="NCBI Taxonomy" id="702011"/>
    <lineage>
        <taxon>Eukaryota</taxon>
        <taxon>Fungi</taxon>
        <taxon>Dikarya</taxon>
        <taxon>Ascomycota</taxon>
        <taxon>Pezizomycotina</taxon>
        <taxon>Dothideomycetes</taxon>
        <taxon>Dothideomycetidae</taxon>
        <taxon>Mycosphaerellales</taxon>
        <taxon>Extremaceae</taxon>
        <taxon>Extremus</taxon>
    </lineage>
</organism>
<dbReference type="InterPro" id="IPR000731">
    <property type="entry name" value="SSD"/>
</dbReference>
<proteinExistence type="predicted"/>
<evidence type="ECO:0000256" key="12">
    <source>
        <dbReference type="SAM" id="Phobius"/>
    </source>
</evidence>
<dbReference type="GO" id="GO:0045540">
    <property type="term" value="P:regulation of cholesterol biosynthetic process"/>
    <property type="evidence" value="ECO:0007669"/>
    <property type="project" value="TreeGrafter"/>
</dbReference>
<comment type="caution">
    <text evidence="14">The sequence shown here is derived from an EMBL/GenBank/DDBJ whole genome shotgun (WGS) entry which is preliminary data.</text>
</comment>
<evidence type="ECO:0000256" key="9">
    <source>
        <dbReference type="ARBA" id="ARBA00023136"/>
    </source>
</evidence>
<dbReference type="PANTHER" id="PTHR46378">
    <property type="entry name" value="STEROL REGULATORY ELEMENT-BINDING PROTEIN CLEAVAGE-ACTIVATING PROTEIN"/>
    <property type="match status" value="1"/>
</dbReference>
<dbReference type="InterPro" id="IPR053958">
    <property type="entry name" value="HMGCR/SNAP/NPC1-like_SSD"/>
</dbReference>
<feature type="region of interest" description="Disordered" evidence="11">
    <location>
        <begin position="1141"/>
        <end position="1166"/>
    </location>
</feature>
<evidence type="ECO:0000313" key="14">
    <source>
        <dbReference type="EMBL" id="KAK3051609.1"/>
    </source>
</evidence>
<keyword evidence="7 12" id="KW-1133">Transmembrane helix</keyword>
<evidence type="ECO:0000256" key="5">
    <source>
        <dbReference type="ARBA" id="ARBA00022737"/>
    </source>
</evidence>
<evidence type="ECO:0000256" key="1">
    <source>
        <dbReference type="ARBA" id="ARBA00004586"/>
    </source>
</evidence>
<accession>A0AAJ0GD42</accession>
<feature type="transmembrane region" description="Helical" evidence="12">
    <location>
        <begin position="39"/>
        <end position="61"/>
    </location>
</feature>
<dbReference type="PANTHER" id="PTHR46378:SF1">
    <property type="entry name" value="STEROL REGULATORY ELEMENT-BINDING PROTEIN CLEAVAGE-ACTIVATING PROTEIN"/>
    <property type="match status" value="1"/>
</dbReference>
<keyword evidence="10" id="KW-0325">Glycoprotein</keyword>
<feature type="transmembrane region" description="Helical" evidence="12">
    <location>
        <begin position="590"/>
        <end position="613"/>
    </location>
</feature>
<dbReference type="GO" id="GO:0005789">
    <property type="term" value="C:endoplasmic reticulum membrane"/>
    <property type="evidence" value="ECO:0007669"/>
    <property type="project" value="UniProtKB-SubCell"/>
</dbReference>
<keyword evidence="8" id="KW-0333">Golgi apparatus</keyword>
<feature type="domain" description="SSD" evidence="13">
    <location>
        <begin position="264"/>
        <end position="422"/>
    </location>
</feature>
<keyword evidence="3" id="KW-0853">WD repeat</keyword>
<dbReference type="GO" id="GO:0032934">
    <property type="term" value="F:sterol binding"/>
    <property type="evidence" value="ECO:0007669"/>
    <property type="project" value="InterPro"/>
</dbReference>
<keyword evidence="4 12" id="KW-0812">Transmembrane</keyword>
<evidence type="ECO:0000256" key="2">
    <source>
        <dbReference type="ARBA" id="ARBA00004653"/>
    </source>
</evidence>
<dbReference type="SUPFAM" id="SSF50978">
    <property type="entry name" value="WD40 repeat-like"/>
    <property type="match status" value="1"/>
</dbReference>
<dbReference type="GO" id="GO:0032933">
    <property type="term" value="P:SREBP signaling pathway"/>
    <property type="evidence" value="ECO:0007669"/>
    <property type="project" value="InterPro"/>
</dbReference>
<keyword evidence="6" id="KW-0256">Endoplasmic reticulum</keyword>
<comment type="subcellular location">
    <subcellularLocation>
        <location evidence="1">Endoplasmic reticulum membrane</location>
    </subcellularLocation>
    <subcellularLocation>
        <location evidence="2">Golgi apparatus membrane</location>
        <topology evidence="2">Multi-pass membrane protein</topology>
    </subcellularLocation>
</comment>
<evidence type="ECO:0000259" key="13">
    <source>
        <dbReference type="PROSITE" id="PS50156"/>
    </source>
</evidence>
<evidence type="ECO:0000256" key="7">
    <source>
        <dbReference type="ARBA" id="ARBA00022989"/>
    </source>
</evidence>
<dbReference type="EMBL" id="JAWDJX010000025">
    <property type="protein sequence ID" value="KAK3051609.1"/>
    <property type="molecule type" value="Genomic_DNA"/>
</dbReference>
<evidence type="ECO:0000256" key="11">
    <source>
        <dbReference type="SAM" id="MobiDB-lite"/>
    </source>
</evidence>
<keyword evidence="9 12" id="KW-0472">Membrane</keyword>
<evidence type="ECO:0000256" key="6">
    <source>
        <dbReference type="ARBA" id="ARBA00022824"/>
    </source>
</evidence>
<feature type="transmembrane region" description="Helical" evidence="12">
    <location>
        <begin position="394"/>
        <end position="420"/>
    </location>
</feature>
<evidence type="ECO:0000256" key="10">
    <source>
        <dbReference type="ARBA" id="ARBA00023180"/>
    </source>
</evidence>
<dbReference type="InterPro" id="IPR030225">
    <property type="entry name" value="SCAP"/>
</dbReference>
<keyword evidence="5" id="KW-0677">Repeat</keyword>
<dbReference type="Proteomes" id="UP001271007">
    <property type="component" value="Unassembled WGS sequence"/>
</dbReference>
<protein>
    <recommendedName>
        <fullName evidence="13">SSD domain-containing protein</fullName>
    </recommendedName>
</protein>
<evidence type="ECO:0000313" key="15">
    <source>
        <dbReference type="Proteomes" id="UP001271007"/>
    </source>
</evidence>
<evidence type="ECO:0000256" key="4">
    <source>
        <dbReference type="ARBA" id="ARBA00022692"/>
    </source>
</evidence>
<gene>
    <name evidence="14" type="ORF">LTR09_007264</name>
</gene>